<dbReference type="GO" id="GO:0008409">
    <property type="term" value="F:5'-3' exonuclease activity"/>
    <property type="evidence" value="ECO:0007669"/>
    <property type="project" value="InterPro"/>
</dbReference>
<evidence type="ECO:0000259" key="6">
    <source>
        <dbReference type="Pfam" id="PF01368"/>
    </source>
</evidence>
<dbReference type="Pfam" id="PF01368">
    <property type="entry name" value="DHH"/>
    <property type="match status" value="1"/>
</dbReference>
<dbReference type="InterPro" id="IPR004610">
    <property type="entry name" value="RecJ"/>
</dbReference>
<dbReference type="GO" id="GO:0003676">
    <property type="term" value="F:nucleic acid binding"/>
    <property type="evidence" value="ECO:0007669"/>
    <property type="project" value="InterPro"/>
</dbReference>
<dbReference type="Proteomes" id="UP000229896">
    <property type="component" value="Unassembled WGS sequence"/>
</dbReference>
<reference evidence="10" key="1">
    <citation type="submission" date="2017-09" db="EMBL/GenBank/DDBJ databases">
        <title>Depth-based differentiation of microbial function through sediment-hosted aquifers and enrichment of novel symbionts in the deep terrestrial subsurface.</title>
        <authorList>
            <person name="Probst A.J."/>
            <person name="Ladd B."/>
            <person name="Jarett J.K."/>
            <person name="Geller-Mcgrath D.E."/>
            <person name="Sieber C.M.K."/>
            <person name="Emerson J.B."/>
            <person name="Anantharaman K."/>
            <person name="Thomas B.C."/>
            <person name="Malmstrom R."/>
            <person name="Stieglmeier M."/>
            <person name="Klingl A."/>
            <person name="Woyke T."/>
            <person name="Ryan C.M."/>
            <person name="Banfield J.F."/>
        </authorList>
    </citation>
    <scope>NUCLEOTIDE SEQUENCE [LARGE SCALE GENOMIC DNA]</scope>
</reference>
<dbReference type="PANTHER" id="PTHR30255:SF2">
    <property type="entry name" value="SINGLE-STRANDED-DNA-SPECIFIC EXONUCLEASE RECJ"/>
    <property type="match status" value="1"/>
</dbReference>
<dbReference type="GO" id="GO:0006281">
    <property type="term" value="P:DNA repair"/>
    <property type="evidence" value="ECO:0007669"/>
    <property type="project" value="InterPro"/>
</dbReference>
<comment type="caution">
    <text evidence="9">The sequence shown here is derived from an EMBL/GenBank/DDBJ whole genome shotgun (WGS) entry which is preliminary data.</text>
</comment>
<dbReference type="InterPro" id="IPR051673">
    <property type="entry name" value="SSDNA_exonuclease_RecJ"/>
</dbReference>
<feature type="domain" description="DDH" evidence="6">
    <location>
        <begin position="72"/>
        <end position="211"/>
    </location>
</feature>
<dbReference type="NCBIfam" id="TIGR00644">
    <property type="entry name" value="recJ"/>
    <property type="match status" value="1"/>
</dbReference>
<dbReference type="InterPro" id="IPR003156">
    <property type="entry name" value="DHHA1_dom"/>
</dbReference>
<dbReference type="EMBL" id="PEXI01000039">
    <property type="protein sequence ID" value="PIU24420.1"/>
    <property type="molecule type" value="Genomic_DNA"/>
</dbReference>
<accession>A0A2M6YCJ9</accession>
<proteinExistence type="inferred from homology"/>
<evidence type="ECO:0000259" key="8">
    <source>
        <dbReference type="Pfam" id="PF17768"/>
    </source>
</evidence>
<dbReference type="AlphaFoldDB" id="A0A2M6YCJ9"/>
<dbReference type="InterPro" id="IPR041122">
    <property type="entry name" value="RecJ_OB"/>
</dbReference>
<comment type="similarity">
    <text evidence="1">Belongs to the RecJ family.</text>
</comment>
<evidence type="ECO:0000313" key="10">
    <source>
        <dbReference type="Proteomes" id="UP000229896"/>
    </source>
</evidence>
<dbReference type="PANTHER" id="PTHR30255">
    <property type="entry name" value="SINGLE-STRANDED-DNA-SPECIFIC EXONUCLEASE RECJ"/>
    <property type="match status" value="1"/>
</dbReference>
<dbReference type="Gene3D" id="3.10.310.30">
    <property type="match status" value="1"/>
</dbReference>
<dbReference type="Gene3D" id="3.90.1640.30">
    <property type="match status" value="1"/>
</dbReference>
<evidence type="ECO:0000256" key="3">
    <source>
        <dbReference type="ARBA" id="ARBA00022722"/>
    </source>
</evidence>
<evidence type="ECO:0000313" key="9">
    <source>
        <dbReference type="EMBL" id="PIU24420.1"/>
    </source>
</evidence>
<dbReference type="Pfam" id="PF17768">
    <property type="entry name" value="RecJ_OB"/>
    <property type="match status" value="1"/>
</dbReference>
<dbReference type="Pfam" id="PF02272">
    <property type="entry name" value="DHHA1"/>
    <property type="match status" value="1"/>
</dbReference>
<keyword evidence="3" id="KW-0540">Nuclease</keyword>
<keyword evidence="4" id="KW-0378">Hydrolase</keyword>
<feature type="domain" description="RecJ OB" evidence="8">
    <location>
        <begin position="449"/>
        <end position="554"/>
    </location>
</feature>
<dbReference type="InterPro" id="IPR001667">
    <property type="entry name" value="DDH_dom"/>
</dbReference>
<dbReference type="InterPro" id="IPR038763">
    <property type="entry name" value="DHH_sf"/>
</dbReference>
<organism evidence="9 10">
    <name type="scientific">Candidatus Berkelbacteria bacterium CG08_land_8_20_14_0_20_39_8</name>
    <dbReference type="NCBI Taxonomy" id="1974511"/>
    <lineage>
        <taxon>Bacteria</taxon>
        <taxon>Candidatus Berkelbacteria</taxon>
    </lineage>
</organism>
<feature type="domain" description="DHHA1" evidence="7">
    <location>
        <begin position="342"/>
        <end position="435"/>
    </location>
</feature>
<dbReference type="GO" id="GO:0006310">
    <property type="term" value="P:DNA recombination"/>
    <property type="evidence" value="ECO:0007669"/>
    <property type="project" value="InterPro"/>
</dbReference>
<evidence type="ECO:0000256" key="4">
    <source>
        <dbReference type="ARBA" id="ARBA00022801"/>
    </source>
</evidence>
<keyword evidence="5 9" id="KW-0269">Exonuclease</keyword>
<dbReference type="SUPFAM" id="SSF64182">
    <property type="entry name" value="DHH phosphoesterases"/>
    <property type="match status" value="1"/>
</dbReference>
<name>A0A2M6YCJ9_9BACT</name>
<sequence length="566" mass="63901">MEKIWQLKKKVSDDPIEQLLFNRGIVKKIGSTEDLKKFLEPDFDKDFFDPWLLPDFEVAINRIKSAIGGQEKIGIYADYDADGIPGAALLYRALQTLENQAEIYIPARVDGYGFNKSGIDYLISKGCKLIISVDLGIRELEFAKYIAERNVDLIISDHHEPDDELPKTLAVINPKRKDSKYPFRELCGAGVVFKIIQGLGKFYPKKINEKFLKWNLDLPAISTISDVVPLISENRIIAKFGLKVLSKTKNIGLQELYKVANIDQNKIDSYTVGFQIGPRINAPGRLDHATESFVLLTTKDPERAYKSAKHLQEKNEVRQIEMEKIFQSAIKIIDSQKLAVGKIIIVKKSGWQKGIIGPVASRIVEKYLRPVIILSEKNGILDGSCRSISGFDITKALQSSEKYLLGFGGHSGAAGVHLEEKDFEKFKEKISEYANEKISEDQLLPKIPIDLELGKRKISVNLFKEFEKFEPFGLGNPKPIFLTSNIKLISHRLVGKENKHLQLRFSDGISETKAVVFNHGIDLKKLISGENYNIVYQPGLNFWNGKNWIDLRLLDIKNSEGASPQI</sequence>
<evidence type="ECO:0000256" key="2">
    <source>
        <dbReference type="ARBA" id="ARBA00019841"/>
    </source>
</evidence>
<gene>
    <name evidence="9" type="primary">recJ</name>
    <name evidence="9" type="ORF">COT12_01165</name>
</gene>
<protein>
    <recommendedName>
        <fullName evidence="2">Single-stranded-DNA-specific exonuclease RecJ</fullName>
    </recommendedName>
</protein>
<evidence type="ECO:0000259" key="7">
    <source>
        <dbReference type="Pfam" id="PF02272"/>
    </source>
</evidence>
<evidence type="ECO:0000256" key="1">
    <source>
        <dbReference type="ARBA" id="ARBA00005915"/>
    </source>
</evidence>
<evidence type="ECO:0000256" key="5">
    <source>
        <dbReference type="ARBA" id="ARBA00022839"/>
    </source>
</evidence>